<evidence type="ECO:0000256" key="3">
    <source>
        <dbReference type="ARBA" id="ARBA00022989"/>
    </source>
</evidence>
<evidence type="ECO:0000313" key="7">
    <source>
        <dbReference type="EMBL" id="KAJ4247411.1"/>
    </source>
</evidence>
<dbReference type="AlphaFoldDB" id="A0A9W8RMI2"/>
<evidence type="ECO:0000259" key="6">
    <source>
        <dbReference type="Pfam" id="PF20684"/>
    </source>
</evidence>
<dbReference type="InterPro" id="IPR052337">
    <property type="entry name" value="SAT4-like"/>
</dbReference>
<gene>
    <name evidence="7" type="ORF">NW762_013086</name>
</gene>
<evidence type="ECO:0000313" key="8">
    <source>
        <dbReference type="Proteomes" id="UP001152049"/>
    </source>
</evidence>
<dbReference type="InterPro" id="IPR049326">
    <property type="entry name" value="Rhodopsin_dom_fungi"/>
</dbReference>
<comment type="similarity">
    <text evidence="5">Belongs to the SAT4 family.</text>
</comment>
<keyword evidence="4" id="KW-0472">Membrane</keyword>
<evidence type="ECO:0000256" key="4">
    <source>
        <dbReference type="ARBA" id="ARBA00023136"/>
    </source>
</evidence>
<keyword evidence="3" id="KW-1133">Transmembrane helix</keyword>
<keyword evidence="2" id="KW-0812">Transmembrane</keyword>
<accession>A0A9W8RMI2</accession>
<dbReference type="PANTHER" id="PTHR33048:SF143">
    <property type="entry name" value="EXTRACELLULAR MEMBRANE PROTEIN CFEM DOMAIN-CONTAINING PROTEIN-RELATED"/>
    <property type="match status" value="1"/>
</dbReference>
<dbReference type="Pfam" id="PF20684">
    <property type="entry name" value="Fung_rhodopsin"/>
    <property type="match status" value="1"/>
</dbReference>
<protein>
    <recommendedName>
        <fullName evidence="6">Rhodopsin domain-containing protein</fullName>
    </recommendedName>
</protein>
<dbReference type="OrthoDB" id="5084426at2759"/>
<evidence type="ECO:0000256" key="2">
    <source>
        <dbReference type="ARBA" id="ARBA00022692"/>
    </source>
</evidence>
<comment type="subcellular location">
    <subcellularLocation>
        <location evidence="1">Membrane</location>
        <topology evidence="1">Multi-pass membrane protein</topology>
    </subcellularLocation>
</comment>
<evidence type="ECO:0000256" key="1">
    <source>
        <dbReference type="ARBA" id="ARBA00004141"/>
    </source>
</evidence>
<dbReference type="EMBL" id="JAOQAZ010000039">
    <property type="protein sequence ID" value="KAJ4247411.1"/>
    <property type="molecule type" value="Genomic_DNA"/>
</dbReference>
<dbReference type="GO" id="GO:0016020">
    <property type="term" value="C:membrane"/>
    <property type="evidence" value="ECO:0007669"/>
    <property type="project" value="UniProtKB-SubCell"/>
</dbReference>
<organism evidence="7 8">
    <name type="scientific">Fusarium torreyae</name>
    <dbReference type="NCBI Taxonomy" id="1237075"/>
    <lineage>
        <taxon>Eukaryota</taxon>
        <taxon>Fungi</taxon>
        <taxon>Dikarya</taxon>
        <taxon>Ascomycota</taxon>
        <taxon>Pezizomycotina</taxon>
        <taxon>Sordariomycetes</taxon>
        <taxon>Hypocreomycetidae</taxon>
        <taxon>Hypocreales</taxon>
        <taxon>Nectriaceae</taxon>
        <taxon>Fusarium</taxon>
    </lineage>
</organism>
<keyword evidence="8" id="KW-1185">Reference proteome</keyword>
<dbReference type="Proteomes" id="UP001152049">
    <property type="component" value="Unassembled WGS sequence"/>
</dbReference>
<feature type="domain" description="Rhodopsin" evidence="6">
    <location>
        <begin position="11"/>
        <end position="117"/>
    </location>
</feature>
<name>A0A9W8RMI2_9HYPO</name>
<proteinExistence type="inferred from homology"/>
<comment type="caution">
    <text evidence="7">The sequence shown here is derived from an EMBL/GenBank/DDBJ whole genome shotgun (WGS) entry which is preliminary data.</text>
</comment>
<dbReference type="PANTHER" id="PTHR33048">
    <property type="entry name" value="PTH11-LIKE INTEGRAL MEMBRANE PROTEIN (AFU_ORTHOLOGUE AFUA_5G11245)"/>
    <property type="match status" value="1"/>
</dbReference>
<evidence type="ECO:0000256" key="5">
    <source>
        <dbReference type="ARBA" id="ARBA00038359"/>
    </source>
</evidence>
<reference evidence="7" key="1">
    <citation type="submission" date="2022-09" db="EMBL/GenBank/DDBJ databases">
        <title>Fusarium specimens isolated from Avocado Roots.</title>
        <authorList>
            <person name="Stajich J."/>
            <person name="Roper C."/>
            <person name="Heimlech-Rivalta G."/>
        </authorList>
    </citation>
    <scope>NUCLEOTIDE SEQUENCE</scope>
    <source>
        <strain evidence="7">CF00136</strain>
    </source>
</reference>
<sequence>MIIITGVVVGLRFYEKLRYDAGPQLEDYVVAGCFLVDLGNSIVCLHGLSRNGLGRDAWQFSPDTITAYLCFLYAGQTLYATDVFVTKICVLLFYLRIFPGVTIRRLIWGTIGTATLTYSPPDEMEEEAGSSLDVLRRYICYGREYLETAVSGSFWQLFESNLAQCWDMVCVHAESSDSNAQSIPEAQKLRRRWPK</sequence>